<evidence type="ECO:0000256" key="4">
    <source>
        <dbReference type="PROSITE-ProRule" id="PRU00087"/>
    </source>
</evidence>
<feature type="signal peptide" evidence="5">
    <location>
        <begin position="1"/>
        <end position="27"/>
    </location>
</feature>
<dbReference type="SUPFAM" id="SSF56988">
    <property type="entry name" value="Anthrax protective antigen"/>
    <property type="match status" value="3"/>
</dbReference>
<feature type="domain" description="PA14" evidence="6">
    <location>
        <begin position="1211"/>
        <end position="1354"/>
    </location>
</feature>
<dbReference type="InterPro" id="IPR014756">
    <property type="entry name" value="Ig_E-set"/>
</dbReference>
<dbReference type="InterPro" id="IPR011658">
    <property type="entry name" value="PA14_dom"/>
</dbReference>
<reference evidence="7" key="1">
    <citation type="submission" date="2022-11" db="EMBL/GenBank/DDBJ databases">
        <authorList>
            <person name="Morgan W.R."/>
            <person name="Tartar A."/>
        </authorList>
    </citation>
    <scope>NUCLEOTIDE SEQUENCE</scope>
    <source>
        <strain evidence="7">ARSEF 373</strain>
    </source>
</reference>
<feature type="repeat" description="Filamin" evidence="4">
    <location>
        <begin position="912"/>
        <end position="1010"/>
    </location>
</feature>
<feature type="repeat" description="Filamin" evidence="4">
    <location>
        <begin position="745"/>
        <end position="794"/>
    </location>
</feature>
<keyword evidence="2" id="KW-0677">Repeat</keyword>
<dbReference type="InterPro" id="IPR017868">
    <property type="entry name" value="Filamin/ABP280_repeat-like"/>
</dbReference>
<dbReference type="PROSITE" id="PS51820">
    <property type="entry name" value="PA14"/>
    <property type="match status" value="3"/>
</dbReference>
<feature type="repeat" description="Filamin" evidence="4">
    <location>
        <begin position="1012"/>
        <end position="1121"/>
    </location>
</feature>
<keyword evidence="8" id="KW-1185">Reference proteome</keyword>
<accession>A0AAV2Z0S2</accession>
<dbReference type="InterPro" id="IPR002049">
    <property type="entry name" value="LE_dom"/>
</dbReference>
<dbReference type="Pfam" id="PF00630">
    <property type="entry name" value="Filamin"/>
    <property type="match status" value="4"/>
</dbReference>
<dbReference type="InterPro" id="IPR009030">
    <property type="entry name" value="Growth_fac_rcpt_cys_sf"/>
</dbReference>
<reference evidence="7" key="2">
    <citation type="journal article" date="2023" name="Microbiol Resour">
        <title>Decontamination and Annotation of the Draft Genome Sequence of the Oomycete Lagenidium giganteum ARSEF 373.</title>
        <authorList>
            <person name="Morgan W.R."/>
            <person name="Tartar A."/>
        </authorList>
    </citation>
    <scope>NUCLEOTIDE SEQUENCE</scope>
    <source>
        <strain evidence="7">ARSEF 373</strain>
    </source>
</reference>
<feature type="chain" id="PRO_5043932106" description="PA14 domain-containing protein" evidence="5">
    <location>
        <begin position="28"/>
        <end position="1861"/>
    </location>
</feature>
<feature type="repeat" description="Filamin" evidence="4">
    <location>
        <begin position="796"/>
        <end position="902"/>
    </location>
</feature>
<evidence type="ECO:0000259" key="6">
    <source>
        <dbReference type="PROSITE" id="PS51820"/>
    </source>
</evidence>
<feature type="domain" description="PA14" evidence="6">
    <location>
        <begin position="524"/>
        <end position="664"/>
    </location>
</feature>
<gene>
    <name evidence="7" type="ORF">N0F65_008232</name>
</gene>
<dbReference type="InterPro" id="IPR003644">
    <property type="entry name" value="Calx_beta"/>
</dbReference>
<dbReference type="Gene3D" id="3.90.182.10">
    <property type="entry name" value="Toxin - Anthrax Protective Antigen,domain 1"/>
    <property type="match status" value="3"/>
</dbReference>
<sequence>MLVMATPLCTVARILVALLLVITNARAFRVFNTSDEFQNATRAIFQPYVHGNVGYYGDPSNPGPERVNEGGPFSPDTPRVFLYPQPTLVCPGMVGPVSNEDYYCYGREYGYCDRRNGLCVCNEGYTGSDCRDCKPSYFKQGSLCYPKKSCPNDCSRSGTCDYVTGTCCLSCEEGYYVSPSTQTCVSCKIYDPRCLVCDANSCLTCADPLLNSVRRSGARKLDAPLPFDEFSREFSYTFSYGSQDIRVYDEAEAFFLVPSTPGKPFVPLNTSSRSCTQGLSMDASWSCQPFPISHQVCGHYGLFSFASPIYEIAEAAQNITLTVRRTGGGVGNVSIDYDIEYLTASTSDVTPTMYYTSSQTLTFLEGVIEQSFLFTIHDDLVAEPDETFRVVLRQPTSESRAGLGNQRDAHITILDDDGDKIDAPTTFVVDPATTLLKGGLAGVALNFTIQSVQGNGALKRIGRDVLIMESYAEDERDDSDDESSAWIKYRPRQFGRITDMQNGSYVCTWSRQDAGTYTVTVLVLFPGGLRGDYYSDMWFSSMPAVSRIDRHVNFTWGQGPIFPGANDNLAVRWSGRVKPKQPGDITFFVSADDHARLWVDDVLLIDNWDVEVTSGFLVANGTIGLTITGYYSLILEYRDLVGNAQVQLSWSGPTWSQEVVPASNLFSEQHISGSPFTNVVIDPVITAKVDLSVVQGVMSTTAGLEWSVYLFPHDAYGNPRHLQATPDIVSARLTLVTDQSFGGNGPRQDDALVSVDAEMDAYRLTMVPRRSGVYNLDVLINGVKVFGSPFSVSVSPTAFHVARSIVTGPGLLPNRVSGDSTTLQIEARDVYGNRIYTGGNSSSISVRAFHTTQLDAIEVGDVTDNGDGTYQLTYTPRIAGMYNVRVTWLENDINNSPYTVGVVPNVPVGATTTANGAGLSTATTNIQSSFTITTRDLNGNLVTQGGQVPSFQVTLVHPKGNVTGSCTDLLNGLYSCSYTPQFVGSTSLAVMLVRSGVSTPIVKSPFALVVVAGPALAGRCVASGDALASSIAGVSTNFTVLIRDPFDNDKVNAGSETIAVTFTGPAPSSAIVPTASTGVKVAYTGGGIYVITYALTVKGSYKIRVKVNGADVIGSPFSMYTFPAEASPVTSTLDLLVPNTTPVTYYTGALIIARLTTRDTFSNLLETGNYMFEFPSVQAMIEQWTDEQNGSYVVAFRPTKSEVVPFVPRIVLPGGVNGSYFSTPDLFGSRMLLRRDPSIAFDFGVQAPFQTSAMRSFSVQWQGWLLPRFSEKYVFEITCSGGFQFQVNGRVLSSNEPWPVARHQQFVSAELLLAANQLVAVELNYSKPVTTSNGMISLSWRSISQQREVIPASRLLSSWAIMNNAPPLQILPSAPDPPSFTTEFRNEAVTLTDGNVVHAMAGVLLTFYVVARDRYSNRRTVGGDNIRVLFPQLDGTSGELSPTIQDFGNGSYAVLVSPIYSGRFSMTIAVIPSTVTINPELLINSVVEQLYPHNIQKSPYVLAVEPNQALATTSTISGTGLIRAITGVVASFIVQARDLYSNAYQHGNIGIVEIELRHTKLTGVKVRPNITDNGDGSYQVDYVATATGIYGVYLRMPSDAVFTAKSTTLRVYPNTASSLTSVISGQSASFAVNVRQTYKVTLNDFSGSPLETGGDELLVWVYGVNQLGTERGTITDLQNGQYQVSYIISTPGRYEVQTHLATPRMHGLVGYYYDSGRFFGSFATRGVDAQIAMDWSNNASVQLYPRIQWKGFVKALYSDIYTFRLEARSTAALYVDDQPIIDFINKPDSINGTNGSEGTVTLVQGRLHKITVEYRSPSRHDDAGFVYLYWRSFQQTMQLVPASLLYPEAKEIQPRFQVTAT</sequence>
<dbReference type="SMART" id="SM00557">
    <property type="entry name" value="IG_FLMN"/>
    <property type="match status" value="5"/>
</dbReference>
<feature type="repeat" description="Filamin" evidence="4">
    <location>
        <begin position="1506"/>
        <end position="1601"/>
    </location>
</feature>
<dbReference type="PANTHER" id="PTHR38537:SF8">
    <property type="entry name" value="FILAMIN-A"/>
    <property type="match status" value="1"/>
</dbReference>
<evidence type="ECO:0000313" key="8">
    <source>
        <dbReference type="Proteomes" id="UP001146120"/>
    </source>
</evidence>
<dbReference type="SUPFAM" id="SSF141072">
    <property type="entry name" value="CalX-like"/>
    <property type="match status" value="1"/>
</dbReference>
<dbReference type="InterPro" id="IPR013783">
    <property type="entry name" value="Ig-like_fold"/>
</dbReference>
<dbReference type="PROSITE" id="PS50194">
    <property type="entry name" value="FILAMIN_REPEAT"/>
    <property type="match status" value="5"/>
</dbReference>
<organism evidence="7 8">
    <name type="scientific">Lagenidium giganteum</name>
    <dbReference type="NCBI Taxonomy" id="4803"/>
    <lineage>
        <taxon>Eukaryota</taxon>
        <taxon>Sar</taxon>
        <taxon>Stramenopiles</taxon>
        <taxon>Oomycota</taxon>
        <taxon>Peronosporomycetes</taxon>
        <taxon>Pythiales</taxon>
        <taxon>Pythiaceae</taxon>
    </lineage>
</organism>
<evidence type="ECO:0000256" key="1">
    <source>
        <dbReference type="ARBA" id="ARBA00022729"/>
    </source>
</evidence>
<dbReference type="PANTHER" id="PTHR38537">
    <property type="entry name" value="JITTERBUG, ISOFORM N"/>
    <property type="match status" value="1"/>
</dbReference>
<dbReference type="PROSITE" id="PS01248">
    <property type="entry name" value="EGF_LAM_1"/>
    <property type="match status" value="1"/>
</dbReference>
<dbReference type="SUPFAM" id="SSF81296">
    <property type="entry name" value="E set domains"/>
    <property type="match status" value="7"/>
</dbReference>
<protein>
    <recommendedName>
        <fullName evidence="6">PA14 domain-containing protein</fullName>
    </recommendedName>
</protein>
<dbReference type="Gene3D" id="2.60.40.2030">
    <property type="match status" value="1"/>
</dbReference>
<dbReference type="Pfam" id="PF03160">
    <property type="entry name" value="Calx-beta"/>
    <property type="match status" value="1"/>
</dbReference>
<name>A0AAV2Z0S2_9STRA</name>
<dbReference type="GO" id="GO:0051015">
    <property type="term" value="F:actin filament binding"/>
    <property type="evidence" value="ECO:0007669"/>
    <property type="project" value="InterPro"/>
</dbReference>
<dbReference type="GO" id="GO:0007154">
    <property type="term" value="P:cell communication"/>
    <property type="evidence" value="ECO:0007669"/>
    <property type="project" value="InterPro"/>
</dbReference>
<dbReference type="SMART" id="SM00237">
    <property type="entry name" value="Calx_beta"/>
    <property type="match status" value="1"/>
</dbReference>
<dbReference type="GO" id="GO:0030036">
    <property type="term" value="P:actin cytoskeleton organization"/>
    <property type="evidence" value="ECO:0007669"/>
    <property type="project" value="InterPro"/>
</dbReference>
<dbReference type="InterPro" id="IPR037524">
    <property type="entry name" value="PA14/GLEYA"/>
</dbReference>
<dbReference type="InterPro" id="IPR001298">
    <property type="entry name" value="Filamin/ABP280_rpt"/>
</dbReference>
<evidence type="ECO:0000256" key="2">
    <source>
        <dbReference type="ARBA" id="ARBA00022737"/>
    </source>
</evidence>
<dbReference type="CDD" id="cd00055">
    <property type="entry name" value="EGF_Lam"/>
    <property type="match status" value="1"/>
</dbReference>
<dbReference type="SMART" id="SM00758">
    <property type="entry name" value="PA14"/>
    <property type="match status" value="3"/>
</dbReference>
<dbReference type="InterPro" id="IPR044801">
    <property type="entry name" value="Filamin"/>
</dbReference>
<dbReference type="EMBL" id="DAKRPA010000088">
    <property type="protein sequence ID" value="DAZ99199.1"/>
    <property type="molecule type" value="Genomic_DNA"/>
</dbReference>
<evidence type="ECO:0000256" key="5">
    <source>
        <dbReference type="SAM" id="SignalP"/>
    </source>
</evidence>
<comment type="caution">
    <text evidence="7">The sequence shown here is derived from an EMBL/GenBank/DDBJ whole genome shotgun (WGS) entry which is preliminary data.</text>
</comment>
<keyword evidence="3" id="KW-0106">Calcium</keyword>
<evidence type="ECO:0000313" key="7">
    <source>
        <dbReference type="EMBL" id="DAZ99199.1"/>
    </source>
</evidence>
<evidence type="ECO:0000256" key="3">
    <source>
        <dbReference type="ARBA" id="ARBA00022837"/>
    </source>
</evidence>
<proteinExistence type="predicted"/>
<dbReference type="Gene3D" id="2.60.40.10">
    <property type="entry name" value="Immunoglobulins"/>
    <property type="match status" value="7"/>
</dbReference>
<feature type="domain" description="PA14" evidence="6">
    <location>
        <begin position="1703"/>
        <end position="1844"/>
    </location>
</feature>
<dbReference type="Pfam" id="PF07691">
    <property type="entry name" value="PA14"/>
    <property type="match status" value="3"/>
</dbReference>
<keyword evidence="1 5" id="KW-0732">Signal</keyword>
<dbReference type="GO" id="GO:0016020">
    <property type="term" value="C:membrane"/>
    <property type="evidence" value="ECO:0007669"/>
    <property type="project" value="InterPro"/>
</dbReference>
<dbReference type="Proteomes" id="UP001146120">
    <property type="component" value="Unassembled WGS sequence"/>
</dbReference>
<dbReference type="SUPFAM" id="SSF57184">
    <property type="entry name" value="Growth factor receptor domain"/>
    <property type="match status" value="1"/>
</dbReference>
<dbReference type="InterPro" id="IPR038081">
    <property type="entry name" value="CalX-like_sf"/>
</dbReference>